<gene>
    <name evidence="1" type="ORF">L1987_60239</name>
</gene>
<keyword evidence="2" id="KW-1185">Reference proteome</keyword>
<sequence length="170" mass="18659">MDSNVFGKPVTEGTRMQRAQQALNNPNEGGKCGEAFAYNGQWGAFLHVKTTAAASGSVGFMVYRVMVDDTEFCNQLISWSNPWSGNYNNQVYCDIFNDGKVDAPSEVYQKMEAIDSRQHAVIKNGLLITTKIEEGISPLYEAEFTRADVAAMKKSTDKQDVVQASPSIAS</sequence>
<organism evidence="1 2">
    <name type="scientific">Smallanthus sonchifolius</name>
    <dbReference type="NCBI Taxonomy" id="185202"/>
    <lineage>
        <taxon>Eukaryota</taxon>
        <taxon>Viridiplantae</taxon>
        <taxon>Streptophyta</taxon>
        <taxon>Embryophyta</taxon>
        <taxon>Tracheophyta</taxon>
        <taxon>Spermatophyta</taxon>
        <taxon>Magnoliopsida</taxon>
        <taxon>eudicotyledons</taxon>
        <taxon>Gunneridae</taxon>
        <taxon>Pentapetalae</taxon>
        <taxon>asterids</taxon>
        <taxon>campanulids</taxon>
        <taxon>Asterales</taxon>
        <taxon>Asteraceae</taxon>
        <taxon>Asteroideae</taxon>
        <taxon>Heliantheae alliance</taxon>
        <taxon>Millerieae</taxon>
        <taxon>Smallanthus</taxon>
    </lineage>
</organism>
<proteinExistence type="predicted"/>
<reference evidence="2" key="1">
    <citation type="journal article" date="2022" name="Mol. Ecol. Resour.">
        <title>The genomes of chicory, endive, great burdock and yacon provide insights into Asteraceae palaeo-polyploidization history and plant inulin production.</title>
        <authorList>
            <person name="Fan W."/>
            <person name="Wang S."/>
            <person name="Wang H."/>
            <person name="Wang A."/>
            <person name="Jiang F."/>
            <person name="Liu H."/>
            <person name="Zhao H."/>
            <person name="Xu D."/>
            <person name="Zhang Y."/>
        </authorList>
    </citation>
    <scope>NUCLEOTIDE SEQUENCE [LARGE SCALE GENOMIC DNA]</scope>
    <source>
        <strain evidence="2">cv. Yunnan</strain>
    </source>
</reference>
<dbReference type="Proteomes" id="UP001056120">
    <property type="component" value="Linkage Group LG20"/>
</dbReference>
<protein>
    <submittedName>
        <fullName evidence="1">Uncharacterized protein</fullName>
    </submittedName>
</protein>
<dbReference type="EMBL" id="CM042037">
    <property type="protein sequence ID" value="KAI3742554.1"/>
    <property type="molecule type" value="Genomic_DNA"/>
</dbReference>
<name>A0ACB9D7G7_9ASTR</name>
<accession>A0ACB9D7G7</accession>
<evidence type="ECO:0000313" key="2">
    <source>
        <dbReference type="Proteomes" id="UP001056120"/>
    </source>
</evidence>
<evidence type="ECO:0000313" key="1">
    <source>
        <dbReference type="EMBL" id="KAI3742554.1"/>
    </source>
</evidence>
<reference evidence="1 2" key="2">
    <citation type="journal article" date="2022" name="Mol. Ecol. Resour.">
        <title>The genomes of chicory, endive, great burdock and yacon provide insights into Asteraceae paleo-polyploidization history and plant inulin production.</title>
        <authorList>
            <person name="Fan W."/>
            <person name="Wang S."/>
            <person name="Wang H."/>
            <person name="Wang A."/>
            <person name="Jiang F."/>
            <person name="Liu H."/>
            <person name="Zhao H."/>
            <person name="Xu D."/>
            <person name="Zhang Y."/>
        </authorList>
    </citation>
    <scope>NUCLEOTIDE SEQUENCE [LARGE SCALE GENOMIC DNA]</scope>
    <source>
        <strain evidence="2">cv. Yunnan</strain>
        <tissue evidence="1">Leaves</tissue>
    </source>
</reference>
<comment type="caution">
    <text evidence="1">The sequence shown here is derived from an EMBL/GenBank/DDBJ whole genome shotgun (WGS) entry which is preliminary data.</text>
</comment>